<dbReference type="Gene3D" id="3.90.76.10">
    <property type="entry name" value="Dipeptide-binding Protein, Domain 1"/>
    <property type="match status" value="1"/>
</dbReference>
<proteinExistence type="inferred from homology"/>
<sequence length="560" mass="63613">MKSKRILSAVLSVSLLTSAMLVGCGSSSNKGSANTANGEMDKEQYLNLVLGAEPKSLDASKASDLYSSQVLNEVMEGLTRVEQENGKDVIKPAGAEKWDVSNDKKEWTFHLRDNKWSDGKPVTANDYAYGIRRTLEAKTGSPYAFLLFPIKNAKEFNSEKAKVNELGVKVIDDKTLKITLEKPTAYFLDLTYFKVMHPQRKDIVEKSGERYGTEKDTMIFCGPFAISNWVHNNKVELKKNEQYWDKNSVKLNKVTMKIISQEPSRMSELLNGQIDMGAVSHPDWVKKFDSTQNYNVIKGYDGSTAYSFFNQTDKYFKNEKIRKAFILADDREGKAKTLFRGLATPAYAWCAPQVLIGEKDEYRSLVKDEPIKKLKEQYKDPKALLVEGLKEIGADPDPAKMSITLLQSGTDARSKEFAEFDQQNYKNALGVNLKIEYVEWPIFAKRTDEKDYQFAGMGWTGDYNDPMTFFDMWTSTAGVVPTGWKNKEYDELINKASLTSDDKERAELFKKAEQVLLQKDGVASPTVYRMRQTYTRKYVNNVMVPLFGTTEVKYAYTKGR</sequence>
<dbReference type="Pfam" id="PF00496">
    <property type="entry name" value="SBP_bac_5"/>
    <property type="match status" value="1"/>
</dbReference>
<accession>A0ABU0JRL5</accession>
<evidence type="ECO:0000256" key="3">
    <source>
        <dbReference type="ARBA" id="ARBA00022448"/>
    </source>
</evidence>
<keyword evidence="4 5" id="KW-0732">Signal</keyword>
<dbReference type="PANTHER" id="PTHR30290">
    <property type="entry name" value="PERIPLASMIC BINDING COMPONENT OF ABC TRANSPORTER"/>
    <property type="match status" value="1"/>
</dbReference>
<organism evidence="7 8">
    <name type="scientific">Hathewaya limosa</name>
    <name type="common">Clostridium limosum</name>
    <dbReference type="NCBI Taxonomy" id="1536"/>
    <lineage>
        <taxon>Bacteria</taxon>
        <taxon>Bacillati</taxon>
        <taxon>Bacillota</taxon>
        <taxon>Clostridia</taxon>
        <taxon>Eubacteriales</taxon>
        <taxon>Clostridiaceae</taxon>
        <taxon>Hathewaya</taxon>
    </lineage>
</organism>
<dbReference type="InterPro" id="IPR030678">
    <property type="entry name" value="Peptide/Ni-bd"/>
</dbReference>
<keyword evidence="8" id="KW-1185">Reference proteome</keyword>
<keyword evidence="3" id="KW-0813">Transport</keyword>
<dbReference type="EMBL" id="JAUSWN010000001">
    <property type="protein sequence ID" value="MDQ0478557.1"/>
    <property type="molecule type" value="Genomic_DNA"/>
</dbReference>
<comment type="subcellular location">
    <subcellularLocation>
        <location evidence="1">Cell envelope</location>
    </subcellularLocation>
</comment>
<dbReference type="PANTHER" id="PTHR30290:SF10">
    <property type="entry name" value="PERIPLASMIC OLIGOPEPTIDE-BINDING PROTEIN-RELATED"/>
    <property type="match status" value="1"/>
</dbReference>
<dbReference type="InterPro" id="IPR039424">
    <property type="entry name" value="SBP_5"/>
</dbReference>
<reference evidence="7 8" key="1">
    <citation type="submission" date="2023-07" db="EMBL/GenBank/DDBJ databases">
        <title>Genomic Encyclopedia of Type Strains, Phase IV (KMG-IV): sequencing the most valuable type-strain genomes for metagenomic binning, comparative biology and taxonomic classification.</title>
        <authorList>
            <person name="Goeker M."/>
        </authorList>
    </citation>
    <scope>NUCLEOTIDE SEQUENCE [LARGE SCALE GENOMIC DNA]</scope>
    <source>
        <strain evidence="7 8">DSM 1400</strain>
    </source>
</reference>
<feature type="chain" id="PRO_5047453930" evidence="5">
    <location>
        <begin position="20"/>
        <end position="560"/>
    </location>
</feature>
<evidence type="ECO:0000256" key="4">
    <source>
        <dbReference type="ARBA" id="ARBA00022729"/>
    </source>
</evidence>
<evidence type="ECO:0000256" key="1">
    <source>
        <dbReference type="ARBA" id="ARBA00004196"/>
    </source>
</evidence>
<evidence type="ECO:0000313" key="8">
    <source>
        <dbReference type="Proteomes" id="UP001224418"/>
    </source>
</evidence>
<dbReference type="RefSeq" id="WP_307354809.1">
    <property type="nucleotide sequence ID" value="NZ_BAAACJ010000024.1"/>
</dbReference>
<name>A0ABU0JRL5_HATLI</name>
<dbReference type="Proteomes" id="UP001224418">
    <property type="component" value="Unassembled WGS sequence"/>
</dbReference>
<comment type="caution">
    <text evidence="7">The sequence shown here is derived from an EMBL/GenBank/DDBJ whole genome shotgun (WGS) entry which is preliminary data.</text>
</comment>
<dbReference type="InterPro" id="IPR000914">
    <property type="entry name" value="SBP_5_dom"/>
</dbReference>
<evidence type="ECO:0000313" key="7">
    <source>
        <dbReference type="EMBL" id="MDQ0478557.1"/>
    </source>
</evidence>
<evidence type="ECO:0000259" key="6">
    <source>
        <dbReference type="Pfam" id="PF00496"/>
    </source>
</evidence>
<evidence type="ECO:0000256" key="2">
    <source>
        <dbReference type="ARBA" id="ARBA00005695"/>
    </source>
</evidence>
<dbReference type="PROSITE" id="PS51257">
    <property type="entry name" value="PROKAR_LIPOPROTEIN"/>
    <property type="match status" value="1"/>
</dbReference>
<feature type="signal peptide" evidence="5">
    <location>
        <begin position="1"/>
        <end position="19"/>
    </location>
</feature>
<feature type="domain" description="Solute-binding protein family 5" evidence="6">
    <location>
        <begin position="90"/>
        <end position="478"/>
    </location>
</feature>
<dbReference type="Gene3D" id="3.40.190.10">
    <property type="entry name" value="Periplasmic binding protein-like II"/>
    <property type="match status" value="1"/>
</dbReference>
<protein>
    <submittedName>
        <fullName evidence="7">Oligopeptide transport system substrate-binding protein</fullName>
    </submittedName>
</protein>
<dbReference type="PIRSF" id="PIRSF002741">
    <property type="entry name" value="MppA"/>
    <property type="match status" value="1"/>
</dbReference>
<dbReference type="Gene3D" id="3.10.105.10">
    <property type="entry name" value="Dipeptide-binding Protein, Domain 3"/>
    <property type="match status" value="1"/>
</dbReference>
<comment type="similarity">
    <text evidence="2">Belongs to the bacterial solute-binding protein 5 family.</text>
</comment>
<dbReference type="CDD" id="cd08504">
    <property type="entry name" value="PBP2_OppA"/>
    <property type="match status" value="1"/>
</dbReference>
<dbReference type="SUPFAM" id="SSF53850">
    <property type="entry name" value="Periplasmic binding protein-like II"/>
    <property type="match status" value="1"/>
</dbReference>
<gene>
    <name evidence="7" type="ORF">QOZ93_000258</name>
</gene>
<evidence type="ECO:0000256" key="5">
    <source>
        <dbReference type="SAM" id="SignalP"/>
    </source>
</evidence>